<feature type="compositionally biased region" description="Low complexity" evidence="1">
    <location>
        <begin position="897"/>
        <end position="916"/>
    </location>
</feature>
<feature type="region of interest" description="Disordered" evidence="1">
    <location>
        <begin position="320"/>
        <end position="815"/>
    </location>
</feature>
<feature type="compositionally biased region" description="Polar residues" evidence="1">
    <location>
        <begin position="146"/>
        <end position="156"/>
    </location>
</feature>
<feature type="compositionally biased region" description="Acidic residues" evidence="1">
    <location>
        <begin position="774"/>
        <end position="789"/>
    </location>
</feature>
<evidence type="ECO:0000313" key="3">
    <source>
        <dbReference type="Proteomes" id="UP000245942"/>
    </source>
</evidence>
<feature type="region of interest" description="Disordered" evidence="1">
    <location>
        <begin position="827"/>
        <end position="940"/>
    </location>
</feature>
<dbReference type="RefSeq" id="XP_025350859.1">
    <property type="nucleotide sequence ID" value="XM_025491317.1"/>
</dbReference>
<feature type="compositionally biased region" description="Low complexity" evidence="1">
    <location>
        <begin position="326"/>
        <end position="343"/>
    </location>
</feature>
<dbReference type="Proteomes" id="UP000245942">
    <property type="component" value="Unassembled WGS sequence"/>
</dbReference>
<reference evidence="2 3" key="1">
    <citation type="journal article" date="2018" name="Mol. Biol. Evol.">
        <title>Broad Genomic Sampling Reveals a Smut Pathogenic Ancestry of the Fungal Clade Ustilaginomycotina.</title>
        <authorList>
            <person name="Kijpornyongpan T."/>
            <person name="Mondo S.J."/>
            <person name="Barry K."/>
            <person name="Sandor L."/>
            <person name="Lee J."/>
            <person name="Lipzen A."/>
            <person name="Pangilinan J."/>
            <person name="LaButti K."/>
            <person name="Hainaut M."/>
            <person name="Henrissat B."/>
            <person name="Grigoriev I.V."/>
            <person name="Spatafora J.W."/>
            <person name="Aime M.C."/>
        </authorList>
    </citation>
    <scope>NUCLEOTIDE SEQUENCE [LARGE SCALE GENOMIC DNA]</scope>
    <source>
        <strain evidence="2 3">MCA 4718</strain>
    </source>
</reference>
<protein>
    <submittedName>
        <fullName evidence="2">Uncharacterized protein</fullName>
    </submittedName>
</protein>
<feature type="compositionally biased region" description="Basic and acidic residues" evidence="1">
    <location>
        <begin position="714"/>
        <end position="725"/>
    </location>
</feature>
<feature type="compositionally biased region" description="Basic and acidic residues" evidence="1">
    <location>
        <begin position="760"/>
        <end position="773"/>
    </location>
</feature>
<organism evidence="2 3">
    <name type="scientific">Pseudomicrostroma glucosiphilum</name>
    <dbReference type="NCBI Taxonomy" id="1684307"/>
    <lineage>
        <taxon>Eukaryota</taxon>
        <taxon>Fungi</taxon>
        <taxon>Dikarya</taxon>
        <taxon>Basidiomycota</taxon>
        <taxon>Ustilaginomycotina</taxon>
        <taxon>Exobasidiomycetes</taxon>
        <taxon>Microstromatales</taxon>
        <taxon>Microstromatales incertae sedis</taxon>
        <taxon>Pseudomicrostroma</taxon>
    </lineage>
</organism>
<feature type="compositionally biased region" description="Polar residues" evidence="1">
    <location>
        <begin position="57"/>
        <end position="70"/>
    </location>
</feature>
<accession>A0A316UEP6</accession>
<keyword evidence="3" id="KW-1185">Reference proteome</keyword>
<proteinExistence type="predicted"/>
<feature type="compositionally biased region" description="Acidic residues" evidence="1">
    <location>
        <begin position="653"/>
        <end position="665"/>
    </location>
</feature>
<evidence type="ECO:0000256" key="1">
    <source>
        <dbReference type="SAM" id="MobiDB-lite"/>
    </source>
</evidence>
<feature type="compositionally biased region" description="Basic and acidic residues" evidence="1">
    <location>
        <begin position="194"/>
        <end position="204"/>
    </location>
</feature>
<name>A0A316UEP6_9BASI</name>
<dbReference type="OrthoDB" id="10691068at2759"/>
<dbReference type="AlphaFoldDB" id="A0A316UEP6"/>
<dbReference type="GeneID" id="37013051"/>
<feature type="compositionally biased region" description="Polar residues" evidence="1">
    <location>
        <begin position="585"/>
        <end position="595"/>
    </location>
</feature>
<gene>
    <name evidence="2" type="ORF">BCV69DRAFT_279627</name>
</gene>
<feature type="compositionally biased region" description="Low complexity" evidence="1">
    <location>
        <begin position="75"/>
        <end position="97"/>
    </location>
</feature>
<feature type="region of interest" description="Disordered" evidence="1">
    <location>
        <begin position="1"/>
        <end position="252"/>
    </location>
</feature>
<evidence type="ECO:0000313" key="2">
    <source>
        <dbReference type="EMBL" id="PWN23699.1"/>
    </source>
</evidence>
<sequence length="940" mass="101918">MGSHPRLSLSVEAPPYASQRYPRTAAVTTSKPISRVSHIRQTDDRRMTGVQGGANRSGGTPANRRVQTQLPHYFSSPATSASTPRSTAAAPSSSSASADDHIRGGTNYPADVAGSGPSRNSKRRRTSPDASMLGKAPPSTLKAPRPSTQNAVQSACESVSSNELEEEEAWMRRARVLTGRHEENPAVISSSPRRQKETSDEASKNKQASASAAPRRPHTAQAGEAVRAVVPPRSPAQRAAVKEPSSPFQETPWLHDSLSELSMLPWERDAALKLPQYRTSAGSKPTERDLQIKRNMEQAIAQKAQQEAIARSLGLTVGRWSNADTTRSGPASPRPAARTPARGSRPEKEVVDVASGAALPPPADSENELPYRKRPITPMMTPQLFSKRAPLLPRSIPNSSKEQSRPALSDAGLSGDEDQERPGHLATPSIRHPQVSAGVPRSKDVLPATPTPELPAIRSPRSKRKVYALETQDGAPLPTPFDIRAAGIRRLPNKLHSGSRGPATPRVHEEEAAQRQTTLDRRGSSTRQRSGQSDRDASTPRKLRDHLLSVNRLSPRSNSKKRAREARLEESSSDVEMGGGGYAADSSSPLQSPGETQMLGGDYDDEADETVLPTRAIDQSLRGTHVPPESGSRRSSEKEDEAVEETQPLPFLDADDTSDDDEEDLLVSRPPPNKGTGSSRRVDAQAVPFLQRATQKPTGWATVNAAWEGLNLNDTRRVQTGDREQQQPTLGHYGFDESTRAKRSAARPLKLSLPNAPELSFDHPLSRDVTDHLTDDEDAEDARDADDSGFVDGLRDAKEGQGLSSASKGARGTPTYRDTSILAWSKEVVPDSQATQPLAWDEEDDSGKKSHKSPRSDTQDTSNTEDEAVLPMDVLKRMRTKMTEWPQGGIDRRRGIRSSSHAAANNIAATSVMSEGGESGDSDGWVPDMPSQMESFFERL</sequence>
<dbReference type="EMBL" id="KZ819321">
    <property type="protein sequence ID" value="PWN23699.1"/>
    <property type="molecule type" value="Genomic_DNA"/>
</dbReference>
<feature type="compositionally biased region" description="Basic and acidic residues" evidence="1">
    <location>
        <begin position="506"/>
        <end position="523"/>
    </location>
</feature>